<gene>
    <name evidence="3" type="ORF">LAX5112_01282</name>
</gene>
<dbReference type="AlphaFoldDB" id="A0A0M7A0B4"/>
<reference evidence="4" key="1">
    <citation type="submission" date="2015-07" db="EMBL/GenBank/DDBJ databases">
        <authorList>
            <person name="Rodrigo-Torres Lidia"/>
            <person name="Arahal R.David."/>
        </authorList>
    </citation>
    <scope>NUCLEOTIDE SEQUENCE [LARGE SCALE GENOMIC DNA]</scope>
    <source>
        <strain evidence="4">CECT 5112</strain>
    </source>
</reference>
<dbReference type="Gene3D" id="3.40.190.10">
    <property type="entry name" value="Periplasmic binding protein-like II"/>
    <property type="match status" value="2"/>
</dbReference>
<dbReference type="EMBL" id="CXWD01000004">
    <property type="protein sequence ID" value="CTQ67234.1"/>
    <property type="molecule type" value="Genomic_DNA"/>
</dbReference>
<dbReference type="STRING" id="388408.LAX5112_01282"/>
<dbReference type="PANTHER" id="PTHR38834">
    <property type="entry name" value="PERIPLASMIC SUBSTRATE BINDING PROTEIN FAMILY 3"/>
    <property type="match status" value="1"/>
</dbReference>
<evidence type="ECO:0000256" key="1">
    <source>
        <dbReference type="SAM" id="SignalP"/>
    </source>
</evidence>
<dbReference type="OrthoDB" id="7674963at2"/>
<protein>
    <submittedName>
        <fullName evidence="3">Bacterial extracellular solute-binding proteins, family 3</fullName>
    </submittedName>
</protein>
<sequence length="253" mass="28494">MVFAYLSSLARLLRAALILMCFALPVRAQDMTIVTEEFPPYNYSDNGLAQGLSSEVVKAVLAETGLTADFLFLPWARAYLTAQNTKNTVIFSIGRIPEREDLFEWIGVIAPYNTSLYKLASRTDLTVNSLSDAKDYSIGVSVEDVIYQYLKSQNFTNLDIVGEDILNIRKLALSRLDLIAFDEAAFQYYLDLEDINPALFDRIYRLDDISGGLYMAINKDSDPELIQSLKSGLKAIKADGTYEQILNRHRVMN</sequence>
<keyword evidence="4" id="KW-1185">Reference proteome</keyword>
<organism evidence="3 4">
    <name type="scientific">Roseibium alexandrii</name>
    <dbReference type="NCBI Taxonomy" id="388408"/>
    <lineage>
        <taxon>Bacteria</taxon>
        <taxon>Pseudomonadati</taxon>
        <taxon>Pseudomonadota</taxon>
        <taxon>Alphaproteobacteria</taxon>
        <taxon>Hyphomicrobiales</taxon>
        <taxon>Stappiaceae</taxon>
        <taxon>Roseibium</taxon>
    </lineage>
</organism>
<dbReference type="Pfam" id="PF00497">
    <property type="entry name" value="SBP_bac_3"/>
    <property type="match status" value="1"/>
</dbReference>
<dbReference type="RefSeq" id="WP_055671114.1">
    <property type="nucleotide sequence ID" value="NZ_CXWD01000004.1"/>
</dbReference>
<proteinExistence type="predicted"/>
<dbReference type="Proteomes" id="UP000053235">
    <property type="component" value="Unassembled WGS sequence"/>
</dbReference>
<accession>A0A0M7A0B4</accession>
<keyword evidence="1" id="KW-0732">Signal</keyword>
<dbReference type="InterPro" id="IPR001638">
    <property type="entry name" value="Solute-binding_3/MltF_N"/>
</dbReference>
<evidence type="ECO:0000313" key="3">
    <source>
        <dbReference type="EMBL" id="CTQ67234.1"/>
    </source>
</evidence>
<dbReference type="SUPFAM" id="SSF53850">
    <property type="entry name" value="Periplasmic binding protein-like II"/>
    <property type="match status" value="1"/>
</dbReference>
<name>A0A0M7A0B4_9HYPH</name>
<feature type="chain" id="PRO_5005809164" evidence="1">
    <location>
        <begin position="29"/>
        <end position="253"/>
    </location>
</feature>
<dbReference type="PANTHER" id="PTHR38834:SF3">
    <property type="entry name" value="SOLUTE-BINDING PROTEIN FAMILY 3_N-TERMINAL DOMAIN-CONTAINING PROTEIN"/>
    <property type="match status" value="1"/>
</dbReference>
<feature type="signal peptide" evidence="1">
    <location>
        <begin position="1"/>
        <end position="28"/>
    </location>
</feature>
<evidence type="ECO:0000313" key="4">
    <source>
        <dbReference type="Proteomes" id="UP000053235"/>
    </source>
</evidence>
<evidence type="ECO:0000259" key="2">
    <source>
        <dbReference type="Pfam" id="PF00497"/>
    </source>
</evidence>
<feature type="domain" description="Solute-binding protein family 3/N-terminal" evidence="2">
    <location>
        <begin position="34"/>
        <end position="248"/>
    </location>
</feature>